<proteinExistence type="predicted"/>
<evidence type="ECO:0000313" key="2">
    <source>
        <dbReference type="Proteomes" id="UP001056012"/>
    </source>
</evidence>
<dbReference type="OrthoDB" id="3686429at2759"/>
<evidence type="ECO:0000313" key="1">
    <source>
        <dbReference type="EMBL" id="USP73058.1"/>
    </source>
</evidence>
<name>A0A9Q9DMZ4_CURCL</name>
<protein>
    <submittedName>
        <fullName evidence="1">Uncharacterized protein</fullName>
    </submittedName>
</protein>
<dbReference type="Proteomes" id="UP001056012">
    <property type="component" value="Chromosome 1"/>
</dbReference>
<keyword evidence="2" id="KW-1185">Reference proteome</keyword>
<dbReference type="VEuPathDB" id="FungiDB:yc1106_00332"/>
<reference evidence="1" key="1">
    <citation type="submission" date="2021-12" db="EMBL/GenBank/DDBJ databases">
        <title>Curvularia clavata genome.</title>
        <authorList>
            <person name="Cao Y."/>
        </authorList>
    </citation>
    <scope>NUCLEOTIDE SEQUENCE</scope>
    <source>
        <strain evidence="1">Yc1106</strain>
    </source>
</reference>
<sequence>MYLNHSAQTTILSNIPPSDFKDLVDAAIRLHTDSLRFLQEINCFSAPDNYDSHETEDEHRITECQVTMARDLVKRHDDLGRHYGWVLAGDHASVDKALSGMCKTEKRPSEWFKEKSSELEGLHTMLKLLQLSVYETRSELAYIQA</sequence>
<organism evidence="1 2">
    <name type="scientific">Curvularia clavata</name>
    <dbReference type="NCBI Taxonomy" id="95742"/>
    <lineage>
        <taxon>Eukaryota</taxon>
        <taxon>Fungi</taxon>
        <taxon>Dikarya</taxon>
        <taxon>Ascomycota</taxon>
        <taxon>Pezizomycotina</taxon>
        <taxon>Dothideomycetes</taxon>
        <taxon>Pleosporomycetidae</taxon>
        <taxon>Pleosporales</taxon>
        <taxon>Pleosporineae</taxon>
        <taxon>Pleosporaceae</taxon>
        <taxon>Curvularia</taxon>
    </lineage>
</organism>
<dbReference type="AlphaFoldDB" id="A0A9Q9DMZ4"/>
<dbReference type="EMBL" id="CP089274">
    <property type="protein sequence ID" value="USP73058.1"/>
    <property type="molecule type" value="Genomic_DNA"/>
</dbReference>
<accession>A0A9Q9DMZ4</accession>
<gene>
    <name evidence="1" type="ORF">yc1106_00332</name>
</gene>